<dbReference type="EMBL" id="QDKL01000001">
    <property type="protein sequence ID" value="RZF23130.1"/>
    <property type="molecule type" value="Genomic_DNA"/>
</dbReference>
<dbReference type="Proteomes" id="UP000443582">
    <property type="component" value="Unassembled WGS sequence"/>
</dbReference>
<sequence>MASRMSRSKSKKESIGNKIKGALLSSQGLPIVLSLVVITVLFVLFRMKGIELNYEIATVKKEVERVKIEGKELKAKKARLLSVSNLRKMARRYNLAQPKQHQIIVVPAKK</sequence>
<gene>
    <name evidence="2" type="ORF">DAY19_05015</name>
</gene>
<feature type="transmembrane region" description="Helical" evidence="1">
    <location>
        <begin position="21"/>
        <end position="45"/>
    </location>
</feature>
<protein>
    <recommendedName>
        <fullName evidence="4">Cell division protein FtsL</fullName>
    </recommendedName>
</protein>
<evidence type="ECO:0000313" key="3">
    <source>
        <dbReference type="Proteomes" id="UP000443582"/>
    </source>
</evidence>
<evidence type="ECO:0008006" key="4">
    <source>
        <dbReference type="Google" id="ProtNLM"/>
    </source>
</evidence>
<accession>A0ABY0IKQ4</accession>
<evidence type="ECO:0000256" key="1">
    <source>
        <dbReference type="SAM" id="Phobius"/>
    </source>
</evidence>
<proteinExistence type="predicted"/>
<keyword evidence="1" id="KW-1133">Transmembrane helix</keyword>
<keyword evidence="1" id="KW-0472">Membrane</keyword>
<name>A0ABY0IKQ4_9BACT</name>
<keyword evidence="3" id="KW-1185">Reference proteome</keyword>
<keyword evidence="1" id="KW-0812">Transmembrane</keyword>
<dbReference type="RefSeq" id="WP_114706077.1">
    <property type="nucleotide sequence ID" value="NZ_QDKL01000001.1"/>
</dbReference>
<comment type="caution">
    <text evidence="2">The sequence shown here is derived from an EMBL/GenBank/DDBJ whole genome shotgun (WGS) entry which is preliminary data.</text>
</comment>
<reference evidence="3" key="1">
    <citation type="journal article" date="2019" name="Int. J. Syst. Evol. Microbiol.">
        <title>Halobacteriovorax valvorus sp. nov., a novel prokaryotic predator isolated from coastal seawater of China.</title>
        <authorList>
            <person name="Chen M.-X."/>
        </authorList>
    </citation>
    <scope>NUCLEOTIDE SEQUENCE [LARGE SCALE GENOMIC DNA]</scope>
    <source>
        <strain evidence="3">BL9</strain>
    </source>
</reference>
<organism evidence="2 3">
    <name type="scientific">Halobacteriovorax vibrionivorans</name>
    <dbReference type="NCBI Taxonomy" id="2152716"/>
    <lineage>
        <taxon>Bacteria</taxon>
        <taxon>Pseudomonadati</taxon>
        <taxon>Bdellovibrionota</taxon>
        <taxon>Bacteriovoracia</taxon>
        <taxon>Bacteriovoracales</taxon>
        <taxon>Halobacteriovoraceae</taxon>
        <taxon>Halobacteriovorax</taxon>
    </lineage>
</organism>
<evidence type="ECO:0000313" key="2">
    <source>
        <dbReference type="EMBL" id="RZF23130.1"/>
    </source>
</evidence>